<dbReference type="InterPro" id="IPR003400">
    <property type="entry name" value="ExbD"/>
</dbReference>
<name>A0A160TCS1_9ZZZZ</name>
<evidence type="ECO:0000256" key="3">
    <source>
        <dbReference type="ARBA" id="ARBA00022692"/>
    </source>
</evidence>
<gene>
    <name evidence="7" type="ORF">MGWOODY_Tha2025</name>
</gene>
<dbReference type="AlphaFoldDB" id="A0A160TCS1"/>
<evidence type="ECO:0000256" key="2">
    <source>
        <dbReference type="ARBA" id="ARBA00022475"/>
    </source>
</evidence>
<organism evidence="7">
    <name type="scientific">hydrothermal vent metagenome</name>
    <dbReference type="NCBI Taxonomy" id="652676"/>
    <lineage>
        <taxon>unclassified sequences</taxon>
        <taxon>metagenomes</taxon>
        <taxon>ecological metagenomes</taxon>
    </lineage>
</organism>
<keyword evidence="2" id="KW-1003">Cell membrane</keyword>
<dbReference type="PANTHER" id="PTHR30558:SF3">
    <property type="entry name" value="BIOPOLYMER TRANSPORT PROTEIN EXBD-RELATED"/>
    <property type="match status" value="1"/>
</dbReference>
<protein>
    <submittedName>
        <fullName evidence="7">Biopolymer transport protein ExbD/TolR</fullName>
    </submittedName>
</protein>
<keyword evidence="5 6" id="KW-0472">Membrane</keyword>
<dbReference type="EMBL" id="CZQC01000026">
    <property type="protein sequence ID" value="CUS40814.1"/>
    <property type="molecule type" value="Genomic_DNA"/>
</dbReference>
<evidence type="ECO:0000256" key="1">
    <source>
        <dbReference type="ARBA" id="ARBA00004162"/>
    </source>
</evidence>
<sequence>MKVNLAPSETSVKDLSLFSFTNSKQQSDDNMIPLINIVFLLLIFFMVAGQIKAQPNKEIELPKSTQLTTADALPMRLELHANGELKLNGETVLPSQLTSLVSANATAKIALFADGRATAKQLDVLLNALSDSNNIEIKLFTMATQQ</sequence>
<evidence type="ECO:0000256" key="5">
    <source>
        <dbReference type="ARBA" id="ARBA00023136"/>
    </source>
</evidence>
<proteinExistence type="predicted"/>
<dbReference type="Pfam" id="PF02472">
    <property type="entry name" value="ExbD"/>
    <property type="match status" value="1"/>
</dbReference>
<dbReference type="GO" id="GO:0005886">
    <property type="term" value="C:plasma membrane"/>
    <property type="evidence" value="ECO:0007669"/>
    <property type="project" value="UniProtKB-SubCell"/>
</dbReference>
<evidence type="ECO:0000256" key="4">
    <source>
        <dbReference type="ARBA" id="ARBA00022989"/>
    </source>
</evidence>
<reference evidence="7" key="1">
    <citation type="submission" date="2015-10" db="EMBL/GenBank/DDBJ databases">
        <authorList>
            <person name="Gilbert D.G."/>
        </authorList>
    </citation>
    <scope>NUCLEOTIDE SEQUENCE</scope>
</reference>
<keyword evidence="3 6" id="KW-0812">Transmembrane</keyword>
<keyword evidence="4 6" id="KW-1133">Transmembrane helix</keyword>
<dbReference type="GO" id="GO:0022857">
    <property type="term" value="F:transmembrane transporter activity"/>
    <property type="evidence" value="ECO:0007669"/>
    <property type="project" value="InterPro"/>
</dbReference>
<dbReference type="PANTHER" id="PTHR30558">
    <property type="entry name" value="EXBD MEMBRANE COMPONENT OF PMF-DRIVEN MACROMOLECULE IMPORT SYSTEM"/>
    <property type="match status" value="1"/>
</dbReference>
<comment type="subcellular location">
    <subcellularLocation>
        <location evidence="1">Cell membrane</location>
        <topology evidence="1">Single-pass membrane protein</topology>
    </subcellularLocation>
</comment>
<accession>A0A160TCS1</accession>
<evidence type="ECO:0000313" key="7">
    <source>
        <dbReference type="EMBL" id="CUS40814.1"/>
    </source>
</evidence>
<feature type="transmembrane region" description="Helical" evidence="6">
    <location>
        <begin position="31"/>
        <end position="49"/>
    </location>
</feature>
<evidence type="ECO:0000256" key="6">
    <source>
        <dbReference type="SAM" id="Phobius"/>
    </source>
</evidence>